<feature type="transmembrane region" description="Helical" evidence="8">
    <location>
        <begin position="220"/>
        <end position="237"/>
    </location>
</feature>
<evidence type="ECO:0000256" key="3">
    <source>
        <dbReference type="ARBA" id="ARBA00022692"/>
    </source>
</evidence>
<dbReference type="EMBL" id="JBHTBQ010000016">
    <property type="protein sequence ID" value="MFC7420269.1"/>
    <property type="molecule type" value="Genomic_DNA"/>
</dbReference>
<evidence type="ECO:0000313" key="11">
    <source>
        <dbReference type="Proteomes" id="UP001596473"/>
    </source>
</evidence>
<dbReference type="SUPFAM" id="SSF50969">
    <property type="entry name" value="YVTN repeat-like/Quinoprotein amine dehydrogenase"/>
    <property type="match status" value="1"/>
</dbReference>
<comment type="subcellular location">
    <subcellularLocation>
        <location evidence="1">Membrane</location>
        <topology evidence="1">Multi-pass membrane protein</topology>
    </subcellularLocation>
</comment>
<feature type="coiled-coil region" evidence="7">
    <location>
        <begin position="275"/>
        <end position="302"/>
    </location>
</feature>
<dbReference type="Proteomes" id="UP001596473">
    <property type="component" value="Unassembled WGS sequence"/>
</dbReference>
<dbReference type="PANTHER" id="PTHR43731">
    <property type="entry name" value="RHOMBOID PROTEASE"/>
    <property type="match status" value="1"/>
</dbReference>
<dbReference type="Pfam" id="PF01694">
    <property type="entry name" value="Rhomboid"/>
    <property type="match status" value="1"/>
</dbReference>
<keyword evidence="3 8" id="KW-0812">Transmembrane</keyword>
<feature type="transmembrane region" description="Helical" evidence="8">
    <location>
        <begin position="36"/>
        <end position="53"/>
    </location>
</feature>
<dbReference type="GO" id="GO:0006508">
    <property type="term" value="P:proteolysis"/>
    <property type="evidence" value="ECO:0007669"/>
    <property type="project" value="UniProtKB-KW"/>
</dbReference>
<evidence type="ECO:0000256" key="1">
    <source>
        <dbReference type="ARBA" id="ARBA00004141"/>
    </source>
</evidence>
<dbReference type="RefSeq" id="WP_380187903.1">
    <property type="nucleotide sequence ID" value="NZ_JBHTBQ010000016.1"/>
</dbReference>
<reference evidence="11" key="1">
    <citation type="journal article" date="2019" name="Int. J. Syst. Evol. Microbiol.">
        <title>The Global Catalogue of Microorganisms (GCM) 10K type strain sequencing project: providing services to taxonomists for standard genome sequencing and annotation.</title>
        <authorList>
            <consortium name="The Broad Institute Genomics Platform"/>
            <consortium name="The Broad Institute Genome Sequencing Center for Infectious Disease"/>
            <person name="Wu L."/>
            <person name="Ma J."/>
        </authorList>
    </citation>
    <scope>NUCLEOTIDE SEQUENCE [LARGE SCALE GENOMIC DNA]</scope>
    <source>
        <strain evidence="11">CCUG 62945</strain>
    </source>
</reference>
<dbReference type="Gene3D" id="2.130.10.10">
    <property type="entry name" value="YVTN repeat-like/Quinoprotein amine dehydrogenase"/>
    <property type="match status" value="2"/>
</dbReference>
<feature type="transmembrane region" description="Helical" evidence="8">
    <location>
        <begin position="121"/>
        <end position="143"/>
    </location>
</feature>
<comment type="caution">
    <text evidence="10">The sequence shown here is derived from an EMBL/GenBank/DDBJ whole genome shotgun (WGS) entry which is preliminary data.</text>
</comment>
<protein>
    <submittedName>
        <fullName evidence="10">Rhomboid family intramembrane serine protease</fullName>
        <ecNumber evidence="10">3.4.21.105</ecNumber>
    </submittedName>
</protein>
<evidence type="ECO:0000256" key="4">
    <source>
        <dbReference type="ARBA" id="ARBA00022801"/>
    </source>
</evidence>
<feature type="transmembrane region" description="Helical" evidence="8">
    <location>
        <begin position="84"/>
        <end position="109"/>
    </location>
</feature>
<keyword evidence="5 8" id="KW-1133">Transmembrane helix</keyword>
<evidence type="ECO:0000259" key="9">
    <source>
        <dbReference type="Pfam" id="PF01694"/>
    </source>
</evidence>
<keyword evidence="7" id="KW-0175">Coiled coil</keyword>
<dbReference type="GO" id="GO:0008233">
    <property type="term" value="F:peptidase activity"/>
    <property type="evidence" value="ECO:0007669"/>
    <property type="project" value="UniProtKB-KW"/>
</dbReference>
<feature type="transmembrane region" description="Helical" evidence="8">
    <location>
        <begin position="195"/>
        <end position="214"/>
    </location>
</feature>
<comment type="similarity">
    <text evidence="2">Belongs to the peptidase S54 family.</text>
</comment>
<evidence type="ECO:0000256" key="7">
    <source>
        <dbReference type="SAM" id="Coils"/>
    </source>
</evidence>
<evidence type="ECO:0000256" key="5">
    <source>
        <dbReference type="ARBA" id="ARBA00022989"/>
    </source>
</evidence>
<keyword evidence="10" id="KW-0645">Protease</keyword>
<dbReference type="InterPro" id="IPR015943">
    <property type="entry name" value="WD40/YVTN_repeat-like_dom_sf"/>
</dbReference>
<feature type="domain" description="Peptidase S54 rhomboid" evidence="9">
    <location>
        <begin position="82"/>
        <end position="236"/>
    </location>
</feature>
<keyword evidence="4 10" id="KW-0378">Hydrolase</keyword>
<gene>
    <name evidence="10" type="ORF">ACFQNF_10270</name>
</gene>
<proteinExistence type="inferred from homology"/>
<dbReference type="InterPro" id="IPR035952">
    <property type="entry name" value="Rhomboid-like_sf"/>
</dbReference>
<dbReference type="PANTHER" id="PTHR43731:SF14">
    <property type="entry name" value="PRESENILIN-ASSOCIATED RHOMBOID-LIKE PROTEIN, MITOCHONDRIAL"/>
    <property type="match status" value="1"/>
</dbReference>
<evidence type="ECO:0000256" key="2">
    <source>
        <dbReference type="ARBA" id="ARBA00009045"/>
    </source>
</evidence>
<dbReference type="InterPro" id="IPR011044">
    <property type="entry name" value="Quino_amine_DH_bsu"/>
</dbReference>
<dbReference type="SUPFAM" id="SSF144091">
    <property type="entry name" value="Rhomboid-like"/>
    <property type="match status" value="1"/>
</dbReference>
<keyword evidence="11" id="KW-1185">Reference proteome</keyword>
<feature type="transmembrane region" description="Helical" evidence="8">
    <location>
        <begin position="163"/>
        <end position="183"/>
    </location>
</feature>
<dbReference type="InterPro" id="IPR022764">
    <property type="entry name" value="Peptidase_S54_rhomboid_dom"/>
</dbReference>
<dbReference type="EC" id="3.4.21.105" evidence="10"/>
<sequence>MNLSDLPSQGDLKNRWPFSMKIFSVIKEFSNSHYPIPYISIVLALACIGLYGYQQIIGLPWELSPEQQISWGGNLAALTLTGEYWRLFTSMFLHEGLIHLLLNMYLLMMVGPRTEHQFGRVGMFAIYLVGGVSASCMSAWWLGSHAIGTNFLGLPSIRLVVSIGASGAIMALCGALLSGFAMDRFNGKRGNEEPGFGRALAQVVGLNLVMGLFVSNTDQAAHVGGLIAGGAVGLLIGHVTTDHNKVMRVVRLALTPLLAGLAAWWALSASDVATLQELRADMETTKHEEQKARTEIQEKKAREAAIIKERQQRPPQVDADTARGKVIKVSESGASFVLSEDETKAYVVDLERNQISVVDLVQGVVEKRIAGPKLPVQTEEKVGCYSLKCSTKGALDIQVMRDSSLALVTAMEKNAVTFIDLSAAKRVATVRVGAAPHAIVLSPDQSRAYVHNTQDNTISVLDIATKKVLSVLTVSNDKNWKIEDRLPMWFSADGVRLYVHNKSDHQISVFDTQTLRPLDDVTFAQLEHIVAPKGVKGAVWGLSDDGIFISDGFEPTAKKTIPFCNSITAFTAAGVSTGAVELLAVAIPNYANKGTFVRVANVGSTVSVGQYPLHGYVTELLFSADGKRLFSLTSSGDLSIIDPRKRMDDDDLLCKPVAT</sequence>
<feature type="transmembrane region" description="Helical" evidence="8">
    <location>
        <begin position="249"/>
        <end position="267"/>
    </location>
</feature>
<keyword evidence="6 8" id="KW-0472">Membrane</keyword>
<dbReference type="Gene3D" id="1.20.1540.10">
    <property type="entry name" value="Rhomboid-like"/>
    <property type="match status" value="1"/>
</dbReference>
<evidence type="ECO:0000256" key="6">
    <source>
        <dbReference type="ARBA" id="ARBA00023136"/>
    </source>
</evidence>
<dbReference type="InterPro" id="IPR050925">
    <property type="entry name" value="Rhomboid_protease_S54"/>
</dbReference>
<evidence type="ECO:0000313" key="10">
    <source>
        <dbReference type="EMBL" id="MFC7420269.1"/>
    </source>
</evidence>
<organism evidence="10 11">
    <name type="scientific">Iodobacter arcticus</name>
    <dbReference type="NCBI Taxonomy" id="590593"/>
    <lineage>
        <taxon>Bacteria</taxon>
        <taxon>Pseudomonadati</taxon>
        <taxon>Pseudomonadota</taxon>
        <taxon>Betaproteobacteria</taxon>
        <taxon>Neisseriales</taxon>
        <taxon>Chitinibacteraceae</taxon>
        <taxon>Iodobacter</taxon>
    </lineage>
</organism>
<accession>A0ABW2QZD0</accession>
<name>A0ABW2QZD0_9NEIS</name>
<evidence type="ECO:0000256" key="8">
    <source>
        <dbReference type="SAM" id="Phobius"/>
    </source>
</evidence>